<dbReference type="AlphaFoldDB" id="A0A4U6TY53"/>
<evidence type="ECO:0000313" key="3">
    <source>
        <dbReference type="Proteomes" id="UP000298652"/>
    </source>
</evidence>
<organism evidence="2 3">
    <name type="scientific">Setaria viridis</name>
    <name type="common">Green bristlegrass</name>
    <name type="synonym">Setaria italica subsp. viridis</name>
    <dbReference type="NCBI Taxonomy" id="4556"/>
    <lineage>
        <taxon>Eukaryota</taxon>
        <taxon>Viridiplantae</taxon>
        <taxon>Streptophyta</taxon>
        <taxon>Embryophyta</taxon>
        <taxon>Tracheophyta</taxon>
        <taxon>Spermatophyta</taxon>
        <taxon>Magnoliopsida</taxon>
        <taxon>Liliopsida</taxon>
        <taxon>Poales</taxon>
        <taxon>Poaceae</taxon>
        <taxon>PACMAD clade</taxon>
        <taxon>Panicoideae</taxon>
        <taxon>Panicodae</taxon>
        <taxon>Paniceae</taxon>
        <taxon>Cenchrinae</taxon>
        <taxon>Setaria</taxon>
    </lineage>
</organism>
<evidence type="ECO:0000313" key="2">
    <source>
        <dbReference type="EMBL" id="TKW02747.1"/>
    </source>
</evidence>
<dbReference type="Gramene" id="TKW02747">
    <property type="protein sequence ID" value="TKW02747"/>
    <property type="gene ID" value="SEVIR_8G260133v2"/>
</dbReference>
<protein>
    <submittedName>
        <fullName evidence="2">Uncharacterized protein</fullName>
    </submittedName>
</protein>
<keyword evidence="3" id="KW-1185">Reference proteome</keyword>
<name>A0A4U6TY53_SETVI</name>
<feature type="region of interest" description="Disordered" evidence="1">
    <location>
        <begin position="25"/>
        <end position="46"/>
    </location>
</feature>
<reference evidence="2" key="1">
    <citation type="submission" date="2019-03" db="EMBL/GenBank/DDBJ databases">
        <title>WGS assembly of Setaria viridis.</title>
        <authorList>
            <person name="Huang P."/>
            <person name="Jenkins J."/>
            <person name="Grimwood J."/>
            <person name="Barry K."/>
            <person name="Healey A."/>
            <person name="Mamidi S."/>
            <person name="Sreedasyam A."/>
            <person name="Shu S."/>
            <person name="Feldman M."/>
            <person name="Wu J."/>
            <person name="Yu Y."/>
            <person name="Chen C."/>
            <person name="Johnson J."/>
            <person name="Rokhsar D."/>
            <person name="Baxter I."/>
            <person name="Schmutz J."/>
            <person name="Brutnell T."/>
            <person name="Kellogg E."/>
        </authorList>
    </citation>
    <scope>NUCLEOTIDE SEQUENCE [LARGE SCALE GENOMIC DNA]</scope>
</reference>
<gene>
    <name evidence="2" type="ORF">SEVIR_8G260133v2</name>
</gene>
<proteinExistence type="predicted"/>
<evidence type="ECO:0000256" key="1">
    <source>
        <dbReference type="SAM" id="MobiDB-lite"/>
    </source>
</evidence>
<dbReference type="EMBL" id="CM016559">
    <property type="protein sequence ID" value="TKW02747.1"/>
    <property type="molecule type" value="Genomic_DNA"/>
</dbReference>
<accession>A0A4U6TY53</accession>
<dbReference type="Proteomes" id="UP000298652">
    <property type="component" value="Chromosome 8"/>
</dbReference>
<sequence>MHARQTRPEQDIAVAGPSSIFPGGGFFTSPVAPPPTPGRASPPTVVGSCPPALAGSNSSSLLDCFWSLIFGGLCSSSEASIPSPGGHRW</sequence>